<accession>A0A2H0KS83</accession>
<protein>
    <submittedName>
        <fullName evidence="2">Uncharacterized protein</fullName>
    </submittedName>
</protein>
<evidence type="ECO:0000313" key="2">
    <source>
        <dbReference type="EMBL" id="PIQ74264.1"/>
    </source>
</evidence>
<reference evidence="2 3" key="1">
    <citation type="submission" date="2017-09" db="EMBL/GenBank/DDBJ databases">
        <title>Depth-based differentiation of microbial function through sediment-hosted aquifers and enrichment of novel symbionts in the deep terrestrial subsurface.</title>
        <authorList>
            <person name="Probst A.J."/>
            <person name="Ladd B."/>
            <person name="Jarett J.K."/>
            <person name="Geller-Mcgrath D.E."/>
            <person name="Sieber C.M."/>
            <person name="Emerson J.B."/>
            <person name="Anantharaman K."/>
            <person name="Thomas B.C."/>
            <person name="Malmstrom R."/>
            <person name="Stieglmeier M."/>
            <person name="Klingl A."/>
            <person name="Woyke T."/>
            <person name="Ryan C.M."/>
            <person name="Banfield J.F."/>
        </authorList>
    </citation>
    <scope>NUCLEOTIDE SEQUENCE [LARGE SCALE GENOMIC DNA]</scope>
    <source>
        <strain evidence="2">CG11_big_fil_rev_8_21_14_0_20_44_10</strain>
    </source>
</reference>
<gene>
    <name evidence="2" type="ORF">COV85_03070</name>
</gene>
<feature type="compositionally biased region" description="Basic and acidic residues" evidence="1">
    <location>
        <begin position="20"/>
        <end position="31"/>
    </location>
</feature>
<dbReference type="EMBL" id="PCVN01000080">
    <property type="protein sequence ID" value="PIQ74264.1"/>
    <property type="molecule type" value="Genomic_DNA"/>
</dbReference>
<dbReference type="AlphaFoldDB" id="A0A2H0KS83"/>
<evidence type="ECO:0000313" key="3">
    <source>
        <dbReference type="Proteomes" id="UP000231550"/>
    </source>
</evidence>
<feature type="region of interest" description="Disordered" evidence="1">
    <location>
        <begin position="1"/>
        <end position="67"/>
    </location>
</feature>
<proteinExistence type="predicted"/>
<sequence>MGGQVDEVSRSSRDTPTAKIEVRAPRRHCGEGEVYPEPAESFDKLRIKDSSRDTPTYQKTKCQTEIT</sequence>
<feature type="compositionally biased region" description="Polar residues" evidence="1">
    <location>
        <begin position="53"/>
        <end position="67"/>
    </location>
</feature>
<organism evidence="2 3">
    <name type="scientific">Candidatus Portnoybacteria bacterium CG11_big_fil_rev_8_21_14_0_20_44_10</name>
    <dbReference type="NCBI Taxonomy" id="1974818"/>
    <lineage>
        <taxon>Bacteria</taxon>
        <taxon>Candidatus Portnoyibacteriota</taxon>
    </lineage>
</organism>
<name>A0A2H0KS83_9BACT</name>
<feature type="compositionally biased region" description="Basic and acidic residues" evidence="1">
    <location>
        <begin position="41"/>
        <end position="52"/>
    </location>
</feature>
<evidence type="ECO:0000256" key="1">
    <source>
        <dbReference type="SAM" id="MobiDB-lite"/>
    </source>
</evidence>
<dbReference type="Proteomes" id="UP000231550">
    <property type="component" value="Unassembled WGS sequence"/>
</dbReference>
<comment type="caution">
    <text evidence="2">The sequence shown here is derived from an EMBL/GenBank/DDBJ whole genome shotgun (WGS) entry which is preliminary data.</text>
</comment>